<proteinExistence type="predicted"/>
<dbReference type="InterPro" id="IPR000873">
    <property type="entry name" value="AMP-dep_synth/lig_dom"/>
</dbReference>
<feature type="domain" description="AMP-dependent synthetase/ligase" evidence="1">
    <location>
        <begin position="16"/>
        <end position="468"/>
    </location>
</feature>
<dbReference type="Pfam" id="PF23562">
    <property type="entry name" value="AMP-binding_C_3"/>
    <property type="match status" value="1"/>
</dbReference>
<protein>
    <submittedName>
        <fullName evidence="2">AMP-forming long-chain acyl-CoA synthetase</fullName>
    </submittedName>
</protein>
<dbReference type="PANTHER" id="PTHR43813">
    <property type="entry name" value="ACYL-ACTIVATING ENZYME 16, CHLOROPLASTIC-RELATED"/>
    <property type="match status" value="1"/>
</dbReference>
<dbReference type="InterPro" id="IPR020845">
    <property type="entry name" value="AMP-binding_CS"/>
</dbReference>
<dbReference type="OrthoDB" id="9803968at2"/>
<keyword evidence="3" id="KW-1185">Reference proteome</keyword>
<organism evidence="2 3">
    <name type="scientific">Beggiatoa alba B18LD</name>
    <dbReference type="NCBI Taxonomy" id="395493"/>
    <lineage>
        <taxon>Bacteria</taxon>
        <taxon>Pseudomonadati</taxon>
        <taxon>Pseudomonadota</taxon>
        <taxon>Gammaproteobacteria</taxon>
        <taxon>Thiotrichales</taxon>
        <taxon>Thiotrichaceae</taxon>
        <taxon>Beggiatoa</taxon>
    </lineage>
</organism>
<dbReference type="SUPFAM" id="SSF56801">
    <property type="entry name" value="Acetyl-CoA synthetase-like"/>
    <property type="match status" value="1"/>
</dbReference>
<dbReference type="EMBL" id="JH600070">
    <property type="protein sequence ID" value="EIJ41181.1"/>
    <property type="molecule type" value="Genomic_DNA"/>
</dbReference>
<dbReference type="AlphaFoldDB" id="I3CC38"/>
<gene>
    <name evidence="2" type="ORF">BegalDRAFT_0259</name>
</gene>
<reference evidence="2 3" key="1">
    <citation type="submission" date="2011-11" db="EMBL/GenBank/DDBJ databases">
        <title>Improved High-Quality Draft sequence of Beggiatoa alba B18lD.</title>
        <authorList>
            <consortium name="US DOE Joint Genome Institute"/>
            <person name="Lucas S."/>
            <person name="Han J."/>
            <person name="Lapidus A."/>
            <person name="Cheng J.-F."/>
            <person name="Goodwin L."/>
            <person name="Pitluck S."/>
            <person name="Peters L."/>
            <person name="Mikhailova N."/>
            <person name="Held B."/>
            <person name="Detter J.C."/>
            <person name="Han C."/>
            <person name="Tapia R."/>
            <person name="Land M."/>
            <person name="Hauser L."/>
            <person name="Kyrpides N."/>
            <person name="Ivanova N."/>
            <person name="Pagani I."/>
            <person name="Samuel K."/>
            <person name="Teske A."/>
            <person name="Mueller J."/>
            <person name="Woyke T."/>
        </authorList>
    </citation>
    <scope>NUCLEOTIDE SEQUENCE [LARGE SCALE GENOMIC DNA]</scope>
    <source>
        <strain evidence="2 3">B18LD</strain>
    </source>
</reference>
<dbReference type="HOGENOM" id="CLU_000022_45_5_6"/>
<dbReference type="PROSITE" id="PS00455">
    <property type="entry name" value="AMP_BINDING"/>
    <property type="match status" value="1"/>
</dbReference>
<dbReference type="Pfam" id="PF00501">
    <property type="entry name" value="AMP-binding"/>
    <property type="match status" value="1"/>
</dbReference>
<dbReference type="Gene3D" id="3.40.50.12780">
    <property type="entry name" value="N-terminal domain of ligase-like"/>
    <property type="match status" value="1"/>
</dbReference>
<sequence>MPRLNASHLADLYRITAQTYGNRPAFVYKKNKEWTPVSFQDLYESGLNLATGLISVGVEARSHVGLLADNRIEWIYADCAVQLCGAADVPRGSDVSQADIAYILQHAEVSVVFVEDVALLKKVQAVELPLIKIIILMDNQGYTEGSDPRVQSLYTLMELGKQRRAQGDRQVEERVAGILPSDLFTLIYTSGTTGTPKGVMLPHSNMIAQIASVQDLPIQVVPEDRFLSILPVWHIFERVIEMVAVYYGAPTYYTNVRQLAEDLKTVRPTLMASAPRLWESIYQRILATLKNASPIRKTLFNLAYACARQFHLAQDFLKGNQLDITGRSAAESAGLTVLNLGRLAIFFLPYKLLDTIVLSKLRAVTGGCFRGTVSGGGALPRHIDEFFNFIGIPILEGYGLTEGMVLSVRTFGQRVIGTVGVLFPITTIRIVDINTNEVLYPNPAKKGEGRGLQGEIHVKGEQVMHSYYKNDEATAKAFKEDGWLNTGDLGIFTFNNSLKITGRSKDTIVLLGGENVEPVPIETRLCQSDLIEQCMLVGQDKKTIGVLLVPALEGFKKLGITAENVAELSQQPAVREHLVQAVKTLISTKQGFKPFEVIQDVYVLDKPFEVGDELTNLFKLKRHVITAKYQAVIQQMYADE</sequence>
<dbReference type="Proteomes" id="UP000005744">
    <property type="component" value="Unassembled WGS sequence"/>
</dbReference>
<accession>I3CC38</accession>
<evidence type="ECO:0000313" key="2">
    <source>
        <dbReference type="EMBL" id="EIJ41181.1"/>
    </source>
</evidence>
<dbReference type="PANTHER" id="PTHR43813:SF1">
    <property type="entry name" value="ACYL-ACTIVATING ENZYME 16, CHLOROPLASTIC-RELATED"/>
    <property type="match status" value="1"/>
</dbReference>
<name>I3CC38_9GAMM</name>
<evidence type="ECO:0000259" key="1">
    <source>
        <dbReference type="Pfam" id="PF00501"/>
    </source>
</evidence>
<dbReference type="InterPro" id="IPR052987">
    <property type="entry name" value="Chloroplast_AMP-bd_Enzymes"/>
</dbReference>
<dbReference type="InterPro" id="IPR042099">
    <property type="entry name" value="ANL_N_sf"/>
</dbReference>
<dbReference type="RefSeq" id="WP_002682875.1">
    <property type="nucleotide sequence ID" value="NZ_JH600070.1"/>
</dbReference>
<dbReference type="STRING" id="395493.BegalDRAFT_0259"/>
<evidence type="ECO:0000313" key="3">
    <source>
        <dbReference type="Proteomes" id="UP000005744"/>
    </source>
</evidence>
<dbReference type="eggNOG" id="COG1022">
    <property type="taxonomic scope" value="Bacteria"/>
</dbReference>